<dbReference type="EMBL" id="JBHSAT010000004">
    <property type="protein sequence ID" value="MFC3876463.1"/>
    <property type="molecule type" value="Genomic_DNA"/>
</dbReference>
<reference evidence="2" key="1">
    <citation type="journal article" date="2019" name="Int. J. Syst. Evol. Microbiol.">
        <title>The Global Catalogue of Microorganisms (GCM) 10K type strain sequencing project: providing services to taxonomists for standard genome sequencing and annotation.</title>
        <authorList>
            <consortium name="The Broad Institute Genomics Platform"/>
            <consortium name="The Broad Institute Genome Sequencing Center for Infectious Disease"/>
            <person name="Wu L."/>
            <person name="Ma J."/>
        </authorList>
    </citation>
    <scope>NUCLEOTIDE SEQUENCE [LARGE SCALE GENOMIC DNA]</scope>
    <source>
        <strain evidence="2">CECT 8979</strain>
    </source>
</reference>
<evidence type="ECO:0000313" key="1">
    <source>
        <dbReference type="EMBL" id="MFC3876463.1"/>
    </source>
</evidence>
<dbReference type="Proteomes" id="UP001595812">
    <property type="component" value="Unassembled WGS sequence"/>
</dbReference>
<proteinExistence type="predicted"/>
<organism evidence="1 2">
    <name type="scientific">Winogradskyella maritima</name>
    <dbReference type="NCBI Taxonomy" id="1517766"/>
    <lineage>
        <taxon>Bacteria</taxon>
        <taxon>Pseudomonadati</taxon>
        <taxon>Bacteroidota</taxon>
        <taxon>Flavobacteriia</taxon>
        <taxon>Flavobacteriales</taxon>
        <taxon>Flavobacteriaceae</taxon>
        <taxon>Winogradskyella</taxon>
    </lineage>
</organism>
<gene>
    <name evidence="1" type="ORF">ACFOSX_04390</name>
</gene>
<comment type="caution">
    <text evidence="1">The sequence shown here is derived from an EMBL/GenBank/DDBJ whole genome shotgun (WGS) entry which is preliminary data.</text>
</comment>
<dbReference type="RefSeq" id="WP_386097394.1">
    <property type="nucleotide sequence ID" value="NZ_JBHSAT010000004.1"/>
</dbReference>
<evidence type="ECO:0000313" key="2">
    <source>
        <dbReference type="Proteomes" id="UP001595812"/>
    </source>
</evidence>
<accession>A0ABV8AEE8</accession>
<sequence>MKLLTVILFTILISDATFGQSMITENSYLENEDGKEISYAIFVTKMDSGRFTMIPLKDETKKVIGYRLEPLTSIKSVSKTTNNPKIEIGEIMELDVIYHKHIFILVTFNSESESKAGWMIFDTGTFVPIIITNEKFKAKLGAVKSVEVNGFEIKNPRTGTYGFPEVIQQYHETYTKEIGDFLGGKEIIGIMGYQLFKDYLVSIDLSKNKIYLRNPLTKEKSIITNKTYKVNYRDDLQNIWLPVTINNKEGLAHLDTGYPFTWIEESIVKNEVESFTIDGLDVFEKIDFKYKMAQQSQNYANLKFPLIANIGNDFLSHFVLTIDSVNKQLLFELIKD</sequence>
<protein>
    <recommendedName>
        <fullName evidence="3">Aspartyl protease</fullName>
    </recommendedName>
</protein>
<name>A0ABV8AEE8_9FLAO</name>
<keyword evidence="2" id="KW-1185">Reference proteome</keyword>
<evidence type="ECO:0008006" key="3">
    <source>
        <dbReference type="Google" id="ProtNLM"/>
    </source>
</evidence>